<dbReference type="InterPro" id="IPR000408">
    <property type="entry name" value="Reg_chr_condens"/>
</dbReference>
<protein>
    <recommendedName>
        <fullName evidence="1">Copper amine oxidase-like N-terminal domain-containing protein</fullName>
    </recommendedName>
</protein>
<dbReference type="PROSITE" id="PS00626">
    <property type="entry name" value="RCC1_2"/>
    <property type="match status" value="1"/>
</dbReference>
<dbReference type="AlphaFoldDB" id="A0A1B2DI20"/>
<dbReference type="PANTHER" id="PTHR45982:SF1">
    <property type="entry name" value="REGULATOR OF CHROMOSOME CONDENSATION"/>
    <property type="match status" value="1"/>
</dbReference>
<dbReference type="Pfam" id="PF07833">
    <property type="entry name" value="Cu_amine_oxidN1"/>
    <property type="match status" value="1"/>
</dbReference>
<organism evidence="2">
    <name type="scientific">Paenibacillus sp. BIHB 4019</name>
    <dbReference type="NCBI Taxonomy" id="1870819"/>
    <lineage>
        <taxon>Bacteria</taxon>
        <taxon>Bacillati</taxon>
        <taxon>Bacillota</taxon>
        <taxon>Bacilli</taxon>
        <taxon>Bacillales</taxon>
        <taxon>Paenibacillaceae</taxon>
        <taxon>Paenibacillus</taxon>
    </lineage>
</organism>
<proteinExistence type="predicted"/>
<dbReference type="Gene3D" id="2.130.10.30">
    <property type="entry name" value="Regulator of chromosome condensation 1/beta-lactamase-inhibitor protein II"/>
    <property type="match status" value="2"/>
</dbReference>
<dbReference type="EMBL" id="CP016808">
    <property type="protein sequence ID" value="ANY67351.1"/>
    <property type="molecule type" value="Genomic_DNA"/>
</dbReference>
<dbReference type="Gene3D" id="3.30.457.10">
    <property type="entry name" value="Copper amine oxidase-like, N-terminal domain"/>
    <property type="match status" value="1"/>
</dbReference>
<dbReference type="PANTHER" id="PTHR45982">
    <property type="entry name" value="REGULATOR OF CHROMOSOME CONDENSATION"/>
    <property type="match status" value="1"/>
</dbReference>
<dbReference type="InterPro" id="IPR012854">
    <property type="entry name" value="Cu_amine_oxidase-like_N"/>
</dbReference>
<accession>A0A1B2DI20</accession>
<dbReference type="Pfam" id="PF13540">
    <property type="entry name" value="RCC1_2"/>
    <property type="match status" value="1"/>
</dbReference>
<dbReference type="InterPro" id="IPR051553">
    <property type="entry name" value="Ran_GTPase-activating"/>
</dbReference>
<evidence type="ECO:0000313" key="2">
    <source>
        <dbReference type="EMBL" id="ANY67351.1"/>
    </source>
</evidence>
<feature type="domain" description="Copper amine oxidase-like N-terminal" evidence="1">
    <location>
        <begin position="394"/>
        <end position="501"/>
    </location>
</feature>
<dbReference type="PROSITE" id="PS50012">
    <property type="entry name" value="RCC1_3"/>
    <property type="match status" value="2"/>
</dbReference>
<dbReference type="SUPFAM" id="SSF50985">
    <property type="entry name" value="RCC1/BLIP-II"/>
    <property type="match status" value="2"/>
</dbReference>
<dbReference type="SUPFAM" id="SSF55383">
    <property type="entry name" value="Copper amine oxidase, domain N"/>
    <property type="match status" value="1"/>
</dbReference>
<sequence>MVNISTTRKSNKSGKAWRSLLALPLLAALIWTGGPHSAAIASGEQAASRLQEQGQEQAAEAAQAVPKSFTQIEAAHNYTIALRSDGTVWAWGRNLWGELGLEGNPGFRNTVAPVRYSGLSDIVYIHINKSDQNYMAVKADGTVWTWGHNDSSGKNANGLRQVAGAAGVAKVAGGYGYDIALLNNGTVSTWTKQQDDTGKLSFGKPAAVKGLNQIVQVAYGYPKAYAVKKDGTVWSWQPVATPRDGAETIKPTAPAKISSLSGITSIVAYSGGLMALDTKGKAWSIAENGKKQALYPILTLKEISGSAGSLLMLTTDGEVFAYGNTATGKQGKVRGLTRIKHIAAGEDHGVAIDEDGKAWGWGHNKFYEAGGPSVRSDGMVYTPMQARPAVDTFINGQWLSSIYPALPQGETVYVPIKDVAKQLGMTLSAVLTKEGFRIYTLKYKERSATFRIGDTQAKAGNTSFEMPEAPIVYSGATAVPYQLLEQGFGLSVQWNEKLSQLAISDQSDE</sequence>
<name>A0A1B2DI20_9BACL</name>
<dbReference type="InterPro" id="IPR036582">
    <property type="entry name" value="Mao_N_sf"/>
</dbReference>
<dbReference type="Pfam" id="PF00415">
    <property type="entry name" value="RCC1"/>
    <property type="match status" value="1"/>
</dbReference>
<dbReference type="InterPro" id="IPR009091">
    <property type="entry name" value="RCC1/BLIP-II"/>
</dbReference>
<evidence type="ECO:0000259" key="1">
    <source>
        <dbReference type="Pfam" id="PF07833"/>
    </source>
</evidence>
<gene>
    <name evidence="2" type="ORF">BBD42_13355</name>
</gene>
<reference evidence="2" key="1">
    <citation type="submission" date="2016-08" db="EMBL/GenBank/DDBJ databases">
        <title>Complete Genome Seqeunce of Paenibacillus sp. BIHB 4019 from tea rhizoplane.</title>
        <authorList>
            <person name="Thakur R."/>
            <person name="Swarnkar M.K."/>
            <person name="Gulati A."/>
        </authorList>
    </citation>
    <scope>NUCLEOTIDE SEQUENCE [LARGE SCALE GENOMIC DNA]</scope>
    <source>
        <strain evidence="2">BIHB4019</strain>
    </source>
</reference>